<evidence type="ECO:0000313" key="3">
    <source>
        <dbReference type="EMBL" id="RXI06835.1"/>
    </source>
</evidence>
<comment type="caution">
    <text evidence="3">The sequence shown here is derived from an EMBL/GenBank/DDBJ whole genome shotgun (WGS) entry which is preliminary data.</text>
</comment>
<dbReference type="AlphaFoldDB" id="A0A498KM52"/>
<feature type="region of interest" description="Disordered" evidence="1">
    <location>
        <begin position="43"/>
        <end position="169"/>
    </location>
</feature>
<sequence>MSTSTAHHRILLLFLLCLSLHACNAGRLGAVQKKSDNKFHIIKKSTKARGSDHSIPVVPMMKSFSSKPSLDHVEKGESTVLQTQSDSINTKEPKQTKTNDDLKAKSRKNTKGSASASGASVDHPITSRHDKSSFVSVSWRVPRNKRRVQKQPGFNLDYSPPKTHPPSHN</sequence>
<keyword evidence="2" id="KW-0732">Signal</keyword>
<gene>
    <name evidence="3" type="ORF">DVH24_025971</name>
</gene>
<feature type="compositionally biased region" description="Polar residues" evidence="1">
    <location>
        <begin position="79"/>
        <end position="88"/>
    </location>
</feature>
<feature type="signal peptide" evidence="2">
    <location>
        <begin position="1"/>
        <end position="25"/>
    </location>
</feature>
<accession>A0A498KM52</accession>
<organism evidence="3 4">
    <name type="scientific">Malus domestica</name>
    <name type="common">Apple</name>
    <name type="synonym">Pyrus malus</name>
    <dbReference type="NCBI Taxonomy" id="3750"/>
    <lineage>
        <taxon>Eukaryota</taxon>
        <taxon>Viridiplantae</taxon>
        <taxon>Streptophyta</taxon>
        <taxon>Embryophyta</taxon>
        <taxon>Tracheophyta</taxon>
        <taxon>Spermatophyta</taxon>
        <taxon>Magnoliopsida</taxon>
        <taxon>eudicotyledons</taxon>
        <taxon>Gunneridae</taxon>
        <taxon>Pentapetalae</taxon>
        <taxon>rosids</taxon>
        <taxon>fabids</taxon>
        <taxon>Rosales</taxon>
        <taxon>Rosaceae</taxon>
        <taxon>Amygdaloideae</taxon>
        <taxon>Maleae</taxon>
        <taxon>Malus</taxon>
    </lineage>
</organism>
<feature type="compositionally biased region" description="Basic and acidic residues" evidence="1">
    <location>
        <begin position="89"/>
        <end position="104"/>
    </location>
</feature>
<name>A0A498KM52_MALDO</name>
<dbReference type="EMBL" id="RDQH01000328">
    <property type="protein sequence ID" value="RXI06835.1"/>
    <property type="molecule type" value="Genomic_DNA"/>
</dbReference>
<dbReference type="InterPro" id="IPR053313">
    <property type="entry name" value="RGF"/>
</dbReference>
<reference evidence="3 4" key="1">
    <citation type="submission" date="2018-10" db="EMBL/GenBank/DDBJ databases">
        <title>A high-quality apple genome assembly.</title>
        <authorList>
            <person name="Hu J."/>
        </authorList>
    </citation>
    <scope>NUCLEOTIDE SEQUENCE [LARGE SCALE GENOMIC DNA]</scope>
    <source>
        <strain evidence="4">cv. HFTH1</strain>
        <tissue evidence="3">Young leaf</tissue>
    </source>
</reference>
<evidence type="ECO:0000313" key="4">
    <source>
        <dbReference type="Proteomes" id="UP000290289"/>
    </source>
</evidence>
<keyword evidence="4" id="KW-1185">Reference proteome</keyword>
<dbReference type="Proteomes" id="UP000290289">
    <property type="component" value="Chromosome 2"/>
</dbReference>
<dbReference type="PANTHER" id="PTHR34961:SF1">
    <property type="entry name" value="ROOT MERISTEM GROWTH FACTOR 10"/>
    <property type="match status" value="1"/>
</dbReference>
<proteinExistence type="predicted"/>
<dbReference type="PANTHER" id="PTHR34961">
    <property type="entry name" value="TRANSMEMBRANE PROTEIN"/>
    <property type="match status" value="1"/>
</dbReference>
<evidence type="ECO:0000256" key="1">
    <source>
        <dbReference type="SAM" id="MobiDB-lite"/>
    </source>
</evidence>
<evidence type="ECO:0000256" key="2">
    <source>
        <dbReference type="SAM" id="SignalP"/>
    </source>
</evidence>
<feature type="chain" id="PRO_5019791907" evidence="2">
    <location>
        <begin position="26"/>
        <end position="169"/>
    </location>
</feature>
<protein>
    <submittedName>
        <fullName evidence="3">Uncharacterized protein</fullName>
    </submittedName>
</protein>